<name>A0ABY4BQC5_9FLAO</name>
<evidence type="ECO:0008006" key="3">
    <source>
        <dbReference type="Google" id="ProtNLM"/>
    </source>
</evidence>
<evidence type="ECO:0000313" key="2">
    <source>
        <dbReference type="Proteomes" id="UP000831460"/>
    </source>
</evidence>
<reference evidence="1 2" key="1">
    <citation type="submission" date="2022-03" db="EMBL/GenBank/DDBJ databases">
        <title>Chryseobacterium sp. isolated from particulate matters in swine house.</title>
        <authorList>
            <person name="Won M."/>
            <person name="Kim S.-J."/>
            <person name="Kwon S.-W."/>
        </authorList>
    </citation>
    <scope>NUCLEOTIDE SEQUENCE [LARGE SCALE GENOMIC DNA]</scope>
    <source>
        <strain evidence="1 2">SC2-2</strain>
    </source>
</reference>
<sequence length="171" mass="19060">MRYAILAGVFLLFSCTKKEAVSETAEHSDSPVVTVPDNNPDTLTEGVVPISEPETKPTDAFRVVEGNKIIKTINGDMIPLKIHDEFTGDQQEYVLKIKNFNGNKISGKILPENPEMNIRFNQIKLANGDYDGPFGREISHDIKQKGEIWLIVSKSNMASGETKGKFEIELH</sequence>
<proteinExistence type="predicted"/>
<dbReference type="Proteomes" id="UP000831460">
    <property type="component" value="Chromosome"/>
</dbReference>
<gene>
    <name evidence="1" type="ORF">MTP09_01795</name>
</gene>
<accession>A0ABY4BQC5</accession>
<evidence type="ECO:0000313" key="1">
    <source>
        <dbReference type="EMBL" id="UOE41404.1"/>
    </source>
</evidence>
<organism evidence="1 2">
    <name type="scientific">Chryseobacterium suipulveris</name>
    <dbReference type="NCBI Taxonomy" id="2929800"/>
    <lineage>
        <taxon>Bacteria</taxon>
        <taxon>Pseudomonadati</taxon>
        <taxon>Bacteroidota</taxon>
        <taxon>Flavobacteriia</taxon>
        <taxon>Flavobacteriales</taxon>
        <taxon>Weeksellaceae</taxon>
        <taxon>Chryseobacterium group</taxon>
        <taxon>Chryseobacterium</taxon>
    </lineage>
</organism>
<keyword evidence="2" id="KW-1185">Reference proteome</keyword>
<dbReference type="RefSeq" id="WP_243550090.1">
    <property type="nucleotide sequence ID" value="NZ_CP094532.1"/>
</dbReference>
<dbReference type="PROSITE" id="PS51257">
    <property type="entry name" value="PROKAR_LIPOPROTEIN"/>
    <property type="match status" value="1"/>
</dbReference>
<dbReference type="EMBL" id="CP094532">
    <property type="protein sequence ID" value="UOE41404.1"/>
    <property type="molecule type" value="Genomic_DNA"/>
</dbReference>
<protein>
    <recommendedName>
        <fullName evidence="3">Lipoprotein</fullName>
    </recommendedName>
</protein>